<evidence type="ECO:0000256" key="1">
    <source>
        <dbReference type="SAM" id="MobiDB-lite"/>
    </source>
</evidence>
<dbReference type="Pfam" id="PF20474">
    <property type="entry name" value="PHL"/>
    <property type="match status" value="1"/>
</dbReference>
<dbReference type="AlphaFoldDB" id="A0A2U1PXZ3"/>
<name>A0A2U1PXZ3_ARTAN</name>
<dbReference type="EMBL" id="PKPP01000618">
    <property type="protein sequence ID" value="PWA90577.1"/>
    <property type="molecule type" value="Genomic_DNA"/>
</dbReference>
<feature type="compositionally biased region" description="Polar residues" evidence="1">
    <location>
        <begin position="26"/>
        <end position="35"/>
    </location>
</feature>
<feature type="region of interest" description="Disordered" evidence="1">
    <location>
        <begin position="1"/>
        <end position="40"/>
    </location>
</feature>
<comment type="caution">
    <text evidence="3">The sequence shown here is derived from an EMBL/GenBank/DDBJ whole genome shotgun (WGS) entry which is preliminary data.</text>
</comment>
<evidence type="ECO:0000313" key="4">
    <source>
        <dbReference type="Proteomes" id="UP000245207"/>
    </source>
</evidence>
<dbReference type="Proteomes" id="UP000245207">
    <property type="component" value="Unassembled WGS sequence"/>
</dbReference>
<dbReference type="InterPro" id="IPR046467">
    <property type="entry name" value="PHL_dom"/>
</dbReference>
<keyword evidence="4" id="KW-1185">Reference proteome</keyword>
<sequence>MGISTIEENKKMQSPQSKPDGDAPSDQPQTATKNQCVDPLLETSDKTDMLTKSHVEAEKNPIECPILRKFDDKATSLKGADPIKDKMTTRHNIQKIRTLTFKHSPNVLKGNEDETANKNAQIELVLMKTLGADIVYMNIIYGHCVKDPRSWVHRIFRNSQEAHLFSEQYTNLMAKEGYVMTADITEDCKGISNFLIPISHTNSERLSIEEFNINDIFFLGPFNQQSTTTDDIQQPIIVDTYTQLPVTQRVQKTK</sequence>
<evidence type="ECO:0000313" key="3">
    <source>
        <dbReference type="EMBL" id="PWA90577.1"/>
    </source>
</evidence>
<organism evidence="3 4">
    <name type="scientific">Artemisia annua</name>
    <name type="common">Sweet wormwood</name>
    <dbReference type="NCBI Taxonomy" id="35608"/>
    <lineage>
        <taxon>Eukaryota</taxon>
        <taxon>Viridiplantae</taxon>
        <taxon>Streptophyta</taxon>
        <taxon>Embryophyta</taxon>
        <taxon>Tracheophyta</taxon>
        <taxon>Spermatophyta</taxon>
        <taxon>Magnoliopsida</taxon>
        <taxon>eudicotyledons</taxon>
        <taxon>Gunneridae</taxon>
        <taxon>Pentapetalae</taxon>
        <taxon>asterids</taxon>
        <taxon>campanulids</taxon>
        <taxon>Asterales</taxon>
        <taxon>Asteraceae</taxon>
        <taxon>Asteroideae</taxon>
        <taxon>Anthemideae</taxon>
        <taxon>Artemisiinae</taxon>
        <taxon>Artemisia</taxon>
    </lineage>
</organism>
<accession>A0A2U1PXZ3</accession>
<reference evidence="3 4" key="1">
    <citation type="journal article" date="2018" name="Mol. Plant">
        <title>The genome of Artemisia annua provides insight into the evolution of Asteraceae family and artemisinin biosynthesis.</title>
        <authorList>
            <person name="Shen Q."/>
            <person name="Zhang L."/>
            <person name="Liao Z."/>
            <person name="Wang S."/>
            <person name="Yan T."/>
            <person name="Shi P."/>
            <person name="Liu M."/>
            <person name="Fu X."/>
            <person name="Pan Q."/>
            <person name="Wang Y."/>
            <person name="Lv Z."/>
            <person name="Lu X."/>
            <person name="Zhang F."/>
            <person name="Jiang W."/>
            <person name="Ma Y."/>
            <person name="Chen M."/>
            <person name="Hao X."/>
            <person name="Li L."/>
            <person name="Tang Y."/>
            <person name="Lv G."/>
            <person name="Zhou Y."/>
            <person name="Sun X."/>
            <person name="Brodelius P.E."/>
            <person name="Rose J.K.C."/>
            <person name="Tang K."/>
        </authorList>
    </citation>
    <scope>NUCLEOTIDE SEQUENCE [LARGE SCALE GENOMIC DNA]</scope>
    <source>
        <strain evidence="4">cv. Huhao1</strain>
        <tissue evidence="3">Leaf</tissue>
    </source>
</reference>
<gene>
    <name evidence="3" type="ORF">CTI12_AA099750</name>
</gene>
<protein>
    <recommendedName>
        <fullName evidence="2">PHL domain-containing protein</fullName>
    </recommendedName>
</protein>
<evidence type="ECO:0000259" key="2">
    <source>
        <dbReference type="Pfam" id="PF20474"/>
    </source>
</evidence>
<proteinExistence type="predicted"/>
<feature type="domain" description="PHL" evidence="2">
    <location>
        <begin position="87"/>
        <end position="183"/>
    </location>
</feature>